<dbReference type="Pfam" id="PF13689">
    <property type="entry name" value="DUF4154"/>
    <property type="match status" value="1"/>
</dbReference>
<evidence type="ECO:0000313" key="2">
    <source>
        <dbReference type="Proteomes" id="UP000675920"/>
    </source>
</evidence>
<accession>A0A8B6X482</accession>
<dbReference type="RefSeq" id="WP_028311234.1">
    <property type="nucleotide sequence ID" value="NZ_AXWS01000008.1"/>
</dbReference>
<keyword evidence="1" id="KW-0732">Signal</keyword>
<feature type="signal peptide" evidence="1">
    <location>
        <begin position="1"/>
        <end position="23"/>
    </location>
</feature>
<feature type="chain" id="PRO_5034988488" evidence="1">
    <location>
        <begin position="24"/>
        <end position="174"/>
    </location>
</feature>
<sequence length="174" mass="18671">MTRLLTLLACLFALLPRTGDARAADALPEYRLKAAFLYNFALLTEWPAELGPTINLCVLGPDPFGEELDALQGRNVGRRVIGVRRLGFRDPASGCQMLYIAPSAMASLPRLLDALSGVPVLTVADSPDAAREGVAINMLPVQSKIGFEVNLRSARGAGLHLSSKLLRLAGNVYQ</sequence>
<dbReference type="InterPro" id="IPR025293">
    <property type="entry name" value="YfiR/HmsC-like"/>
</dbReference>
<proteinExistence type="predicted"/>
<evidence type="ECO:0000313" key="3">
    <source>
        <dbReference type="RefSeq" id="WP_028311234.1"/>
    </source>
</evidence>
<protein>
    <submittedName>
        <fullName evidence="3">YfiR family protein</fullName>
    </submittedName>
</protein>
<dbReference type="Proteomes" id="UP000675920">
    <property type="component" value="Unplaced"/>
</dbReference>
<keyword evidence="2" id="KW-1185">Reference proteome</keyword>
<dbReference type="OrthoDB" id="8527941at2"/>
<organism evidence="2 3">
    <name type="scientific">Derxia gummosa DSM 723</name>
    <dbReference type="NCBI Taxonomy" id="1121388"/>
    <lineage>
        <taxon>Bacteria</taxon>
        <taxon>Pseudomonadati</taxon>
        <taxon>Pseudomonadota</taxon>
        <taxon>Betaproteobacteria</taxon>
        <taxon>Burkholderiales</taxon>
        <taxon>Alcaligenaceae</taxon>
        <taxon>Derxia</taxon>
    </lineage>
</organism>
<reference evidence="3" key="1">
    <citation type="submission" date="2025-08" db="UniProtKB">
        <authorList>
            <consortium name="RefSeq"/>
        </authorList>
    </citation>
    <scope>IDENTIFICATION</scope>
</reference>
<name>A0A8B6X482_9BURK</name>
<evidence type="ECO:0000256" key="1">
    <source>
        <dbReference type="SAM" id="SignalP"/>
    </source>
</evidence>
<dbReference type="AlphaFoldDB" id="A0A8B6X482"/>